<proteinExistence type="predicted"/>
<gene>
    <name evidence="2" type="ORF">Amon01_000431600</name>
</gene>
<dbReference type="EMBL" id="BSXU01002050">
    <property type="protein sequence ID" value="GMG33738.1"/>
    <property type="molecule type" value="Genomic_DNA"/>
</dbReference>
<protein>
    <submittedName>
        <fullName evidence="2">Unnamed protein product</fullName>
    </submittedName>
</protein>
<reference evidence="2" key="1">
    <citation type="submission" date="2023-04" db="EMBL/GenBank/DDBJ databases">
        <title>Ambrosiozyma monospora NBRC 1965.</title>
        <authorList>
            <person name="Ichikawa N."/>
            <person name="Sato H."/>
            <person name="Tonouchi N."/>
        </authorList>
    </citation>
    <scope>NUCLEOTIDE SEQUENCE</scope>
    <source>
        <strain evidence="2">NBRC 1965</strain>
    </source>
</reference>
<name>A0A9W6YYS3_AMBMO</name>
<evidence type="ECO:0000313" key="2">
    <source>
        <dbReference type="EMBL" id="GMG33738.1"/>
    </source>
</evidence>
<organism evidence="2 3">
    <name type="scientific">Ambrosiozyma monospora</name>
    <name type="common">Yeast</name>
    <name type="synonym">Endomycopsis monosporus</name>
    <dbReference type="NCBI Taxonomy" id="43982"/>
    <lineage>
        <taxon>Eukaryota</taxon>
        <taxon>Fungi</taxon>
        <taxon>Dikarya</taxon>
        <taxon>Ascomycota</taxon>
        <taxon>Saccharomycotina</taxon>
        <taxon>Pichiomycetes</taxon>
        <taxon>Pichiales</taxon>
        <taxon>Pichiaceae</taxon>
        <taxon>Ambrosiozyma</taxon>
    </lineage>
</organism>
<feature type="region of interest" description="Disordered" evidence="1">
    <location>
        <begin position="29"/>
        <end position="68"/>
    </location>
</feature>
<evidence type="ECO:0000313" key="3">
    <source>
        <dbReference type="Proteomes" id="UP001165063"/>
    </source>
</evidence>
<dbReference type="Proteomes" id="UP001165063">
    <property type="component" value="Unassembled WGS sequence"/>
</dbReference>
<accession>A0A9W6YYS3</accession>
<comment type="caution">
    <text evidence="2">The sequence shown here is derived from an EMBL/GenBank/DDBJ whole genome shotgun (WGS) entry which is preliminary data.</text>
</comment>
<feature type="compositionally biased region" description="Basic and acidic residues" evidence="1">
    <location>
        <begin position="56"/>
        <end position="68"/>
    </location>
</feature>
<keyword evidence="3" id="KW-1185">Reference proteome</keyword>
<dbReference type="AlphaFoldDB" id="A0A9W6YYS3"/>
<sequence>MFGVLQNLVVGVRERGFGDGKLGRQLKQHNMSHLMSPESDHDVPLSRAQSRRRSRPATEGDRSRINFG</sequence>
<evidence type="ECO:0000256" key="1">
    <source>
        <dbReference type="SAM" id="MobiDB-lite"/>
    </source>
</evidence>